<dbReference type="RefSeq" id="WP_003943492.1">
    <property type="nucleotide sequence ID" value="NZ_AP018733.1"/>
</dbReference>
<sequence length="121" mass="13509">MDPRIAVASTYLDALRSHDGSSVPLAPDAVRHEVGLKTGFSGNHLRRSLSGGPQYRVIRDIREVEWTVDGDDLTADYLLDAGLFGRNLMTVRVTETFRIPADDHRIHHITAKIRPARAKHT</sequence>
<protein>
    <recommendedName>
        <fullName evidence="1">DUF8021 domain-containing protein</fullName>
    </recommendedName>
</protein>
<evidence type="ECO:0000313" key="2">
    <source>
        <dbReference type="EMBL" id="KAB2584480.1"/>
    </source>
</evidence>
<proteinExistence type="predicted"/>
<dbReference type="EMBL" id="MRBO01000435">
    <property type="protein sequence ID" value="KAB2584480.1"/>
    <property type="molecule type" value="Genomic_DNA"/>
</dbReference>
<organism evidence="2 5">
    <name type="scientific">Rhodococcus erythropolis</name>
    <name type="common">Arthrobacter picolinophilus</name>
    <dbReference type="NCBI Taxonomy" id="1833"/>
    <lineage>
        <taxon>Bacteria</taxon>
        <taxon>Bacillati</taxon>
        <taxon>Actinomycetota</taxon>
        <taxon>Actinomycetes</taxon>
        <taxon>Mycobacteriales</taxon>
        <taxon>Nocardiaceae</taxon>
        <taxon>Rhodococcus</taxon>
        <taxon>Rhodococcus erythropolis group</taxon>
    </lineage>
</organism>
<dbReference type="EMBL" id="CP124545">
    <property type="protein sequence ID" value="WGV50080.1"/>
    <property type="molecule type" value="Genomic_DNA"/>
</dbReference>
<accession>A0A0C2WIZ8</accession>
<evidence type="ECO:0000313" key="5">
    <source>
        <dbReference type="Proteomes" id="UP000325576"/>
    </source>
</evidence>
<dbReference type="Pfam" id="PF26061">
    <property type="entry name" value="DUF8021"/>
    <property type="match status" value="1"/>
</dbReference>
<name>A0A0C2WIZ8_RHOER</name>
<dbReference type="GeneID" id="57483708"/>
<evidence type="ECO:0000313" key="3">
    <source>
        <dbReference type="EMBL" id="MBH5144579.1"/>
    </source>
</evidence>
<dbReference type="EMBL" id="JAECSB010000064">
    <property type="protein sequence ID" value="MBH5144579.1"/>
    <property type="molecule type" value="Genomic_DNA"/>
</dbReference>
<dbReference type="Proteomes" id="UP001230933">
    <property type="component" value="Chromosome"/>
</dbReference>
<evidence type="ECO:0000259" key="1">
    <source>
        <dbReference type="Pfam" id="PF26061"/>
    </source>
</evidence>
<dbReference type="Proteomes" id="UP000627573">
    <property type="component" value="Unassembled WGS sequence"/>
</dbReference>
<reference evidence="3 6" key="2">
    <citation type="submission" date="2020-12" db="EMBL/GenBank/DDBJ databases">
        <title>Draft genome sequence of furan degrading bacterial strain FUR100.</title>
        <authorList>
            <person name="Woiski C."/>
        </authorList>
    </citation>
    <scope>NUCLEOTIDE SEQUENCE [LARGE SCALE GENOMIC DNA]</scope>
    <source>
        <strain evidence="3 6">FUR100</strain>
    </source>
</reference>
<dbReference type="AlphaFoldDB" id="A0A0C2WIZ8"/>
<feature type="domain" description="DUF8021" evidence="1">
    <location>
        <begin position="3"/>
        <end position="111"/>
    </location>
</feature>
<gene>
    <name evidence="2" type="ORF">BS297_15335</name>
    <name evidence="3" type="ORF">I3517_18420</name>
    <name evidence="4" type="ORF">QIE55_02275</name>
</gene>
<dbReference type="InterPro" id="IPR058334">
    <property type="entry name" value="DUF8021"/>
</dbReference>
<evidence type="ECO:0000313" key="4">
    <source>
        <dbReference type="EMBL" id="WGV50080.1"/>
    </source>
</evidence>
<dbReference type="Proteomes" id="UP000325576">
    <property type="component" value="Unassembled WGS sequence"/>
</dbReference>
<dbReference type="KEGG" id="reb:XU06_02220"/>
<keyword evidence="6" id="KW-1185">Reference proteome</keyword>
<reference evidence="4" key="3">
    <citation type="submission" date="2023-08" db="EMBL/GenBank/DDBJ databases">
        <title>Isolation and Characterization of Rhodococcus erythropolis MGMM8.</title>
        <authorList>
            <person name="Diabankana R.G.C."/>
            <person name="Afordoanyi D.M."/>
            <person name="Validov S.Z."/>
        </authorList>
    </citation>
    <scope>NUCLEOTIDE SEQUENCE</scope>
    <source>
        <strain evidence="4">MGMM8</strain>
    </source>
</reference>
<reference evidence="2 5" key="1">
    <citation type="journal article" date="2017" name="Poromechanics V (2013)">
        <title>Genomic Characterization of the Arsenic-Tolerant Actinobacterium, &lt;i&gt;Rhodococcus erythropolis&lt;/i&gt; S43.</title>
        <authorList>
            <person name="Retamal-Morales G."/>
            <person name="Mehnert M."/>
            <person name="Schwabe R."/>
            <person name="Tischler D."/>
            <person name="Schloemann M."/>
            <person name="Levican G.J."/>
        </authorList>
    </citation>
    <scope>NUCLEOTIDE SEQUENCE [LARGE SCALE GENOMIC DNA]</scope>
    <source>
        <strain evidence="2 5">S43</strain>
    </source>
</reference>
<evidence type="ECO:0000313" key="6">
    <source>
        <dbReference type="Proteomes" id="UP000627573"/>
    </source>
</evidence>